<organism evidence="2 3">
    <name type="scientific">Pandoraea pneumonica</name>
    <dbReference type="NCBI Taxonomy" id="2508299"/>
    <lineage>
        <taxon>Bacteria</taxon>
        <taxon>Pseudomonadati</taxon>
        <taxon>Pseudomonadota</taxon>
        <taxon>Betaproteobacteria</taxon>
        <taxon>Burkholderiales</taxon>
        <taxon>Burkholderiaceae</taxon>
        <taxon>Pandoraea</taxon>
    </lineage>
</organism>
<dbReference type="AlphaFoldDB" id="A0A5E4RW45"/>
<accession>A0A5E4RW45</accession>
<gene>
    <name evidence="2" type="ORF">PPN31114_00429</name>
</gene>
<dbReference type="Proteomes" id="UP000366945">
    <property type="component" value="Unassembled WGS sequence"/>
</dbReference>
<evidence type="ECO:0000313" key="2">
    <source>
        <dbReference type="EMBL" id="VVD67467.1"/>
    </source>
</evidence>
<evidence type="ECO:0000313" key="3">
    <source>
        <dbReference type="Proteomes" id="UP000366945"/>
    </source>
</evidence>
<reference evidence="2 3" key="1">
    <citation type="submission" date="2019-08" db="EMBL/GenBank/DDBJ databases">
        <authorList>
            <person name="Peeters C."/>
        </authorList>
    </citation>
    <scope>NUCLEOTIDE SEQUENCE [LARGE SCALE GENOMIC DNA]</scope>
    <source>
        <strain evidence="2 3">LMG 31114</strain>
    </source>
</reference>
<dbReference type="EMBL" id="CABPSK010000001">
    <property type="protein sequence ID" value="VVD67467.1"/>
    <property type="molecule type" value="Genomic_DNA"/>
</dbReference>
<evidence type="ECO:0000256" key="1">
    <source>
        <dbReference type="SAM" id="MobiDB-lite"/>
    </source>
</evidence>
<protein>
    <submittedName>
        <fullName evidence="2">Uncharacterized protein</fullName>
    </submittedName>
</protein>
<proteinExistence type="predicted"/>
<name>A0A5E4RW45_9BURK</name>
<sequence length="108" mass="11828">MSHATPAAPIHTLPHPSQPATQTTKPPAKRSLRVPKRARLGDMPLLRRVGNELAYTPTRCRVMASGIPMRRNPWWERLPTAEALAAAAQAQRALAGKILPETSPNPTR</sequence>
<feature type="region of interest" description="Disordered" evidence="1">
    <location>
        <begin position="1"/>
        <end position="33"/>
    </location>
</feature>
<keyword evidence="3" id="KW-1185">Reference proteome</keyword>